<evidence type="ECO:0000313" key="1">
    <source>
        <dbReference type="EMBL" id="MXU83910.1"/>
    </source>
</evidence>
<name>A0A6B0U5D7_IXORI</name>
<dbReference type="AlphaFoldDB" id="A0A6B0U5D7"/>
<organism evidence="1">
    <name type="scientific">Ixodes ricinus</name>
    <name type="common">Common tick</name>
    <name type="synonym">Acarus ricinus</name>
    <dbReference type="NCBI Taxonomy" id="34613"/>
    <lineage>
        <taxon>Eukaryota</taxon>
        <taxon>Metazoa</taxon>
        <taxon>Ecdysozoa</taxon>
        <taxon>Arthropoda</taxon>
        <taxon>Chelicerata</taxon>
        <taxon>Arachnida</taxon>
        <taxon>Acari</taxon>
        <taxon>Parasitiformes</taxon>
        <taxon>Ixodida</taxon>
        <taxon>Ixodoidea</taxon>
        <taxon>Ixodidae</taxon>
        <taxon>Ixodinae</taxon>
        <taxon>Ixodes</taxon>
    </lineage>
</organism>
<accession>A0A6B0U5D7</accession>
<protein>
    <submittedName>
        <fullName evidence="1">Putative secreted protein</fullName>
    </submittedName>
</protein>
<sequence length="78" mass="9347">MWQIFDCFKCVINRRRLAIFWVIYTTAQSGNAFKGRRVAFTTTAFIFRYYTLYSNLTRQSVSCPNHLNIDLQPMRLRD</sequence>
<dbReference type="EMBL" id="GIFC01001827">
    <property type="protein sequence ID" value="MXU83910.1"/>
    <property type="molecule type" value="Transcribed_RNA"/>
</dbReference>
<reference evidence="1" key="1">
    <citation type="submission" date="2019-12" db="EMBL/GenBank/DDBJ databases">
        <title>An insight into the sialome of adult female Ixodes ricinus ticks feeding for 6 days.</title>
        <authorList>
            <person name="Perner J."/>
            <person name="Ribeiro J.M.C."/>
        </authorList>
    </citation>
    <scope>NUCLEOTIDE SEQUENCE</scope>
    <source>
        <strain evidence="1">Semi-engorged</strain>
        <tissue evidence="1">Salivary glands</tissue>
    </source>
</reference>
<proteinExistence type="predicted"/>